<feature type="region of interest" description="Disordered" evidence="14">
    <location>
        <begin position="63"/>
        <end position="100"/>
    </location>
</feature>
<keyword evidence="16" id="KW-1185">Reference proteome</keyword>
<evidence type="ECO:0000256" key="8">
    <source>
        <dbReference type="ARBA" id="ARBA00022895"/>
    </source>
</evidence>
<comment type="subunit">
    <text evidence="4">Component of the EKC/KEOPS complex composed of at least BUD32, CGI121, GON7, KAE1 and PCC1; the whole complex dimerizes.</text>
</comment>
<comment type="subcellular location">
    <subcellularLocation>
        <location evidence="2">Chromosome</location>
        <location evidence="2">Telomere</location>
    </subcellularLocation>
    <subcellularLocation>
        <location evidence="1">Nucleus</location>
    </subcellularLocation>
</comment>
<name>A0A8K0KX58_9PEZI</name>
<comment type="function">
    <text evidence="13">Component of the EKC/KEOPS complex that is required for the formation of a threonylcarbamoyl group on adenosine at position 37 (t(6)A37) in tRNAs that read codons beginning with adenine. The complex is probably involved in the transfer of the threonylcarbamoyl moiety of threonylcarbamoyl-AMP (TC-AMP) to the N6 group of A37. GON7 likely plays a supporting role to the catalytic subunit KAE1 in the complex. The EKC/KEOPS complex also promotes both telomere uncapping and telomere elongation. The complex is required for efficient recruitment of transcriptional coactivators.</text>
</comment>
<dbReference type="InterPro" id="IPR014849">
    <property type="entry name" value="EKC/KEOPS_Gon7"/>
</dbReference>
<evidence type="ECO:0000256" key="14">
    <source>
        <dbReference type="SAM" id="MobiDB-lite"/>
    </source>
</evidence>
<reference evidence="15" key="1">
    <citation type="submission" date="2021-07" db="EMBL/GenBank/DDBJ databases">
        <title>Elsinoe batatas strain:CRI-CJ2 Genome sequencing and assembly.</title>
        <authorList>
            <person name="Huang L."/>
        </authorList>
    </citation>
    <scope>NUCLEOTIDE SEQUENCE</scope>
    <source>
        <strain evidence="15">CRI-CJ2</strain>
    </source>
</reference>
<dbReference type="GO" id="GO:0000781">
    <property type="term" value="C:chromosome, telomeric region"/>
    <property type="evidence" value="ECO:0007669"/>
    <property type="project" value="UniProtKB-SubCell"/>
</dbReference>
<dbReference type="GO" id="GO:0008033">
    <property type="term" value="P:tRNA processing"/>
    <property type="evidence" value="ECO:0007669"/>
    <property type="project" value="UniProtKB-KW"/>
</dbReference>
<keyword evidence="12" id="KW-0539">Nucleus</keyword>
<accession>A0A8K0KX58</accession>
<comment type="caution">
    <text evidence="15">The sequence shown here is derived from an EMBL/GenBank/DDBJ whole genome shotgun (WGS) entry which is preliminary data.</text>
</comment>
<evidence type="ECO:0000256" key="13">
    <source>
        <dbReference type="ARBA" id="ARBA00025393"/>
    </source>
</evidence>
<evidence type="ECO:0000256" key="4">
    <source>
        <dbReference type="ARBA" id="ARBA00011534"/>
    </source>
</evidence>
<dbReference type="Pfam" id="PF08738">
    <property type="entry name" value="Gon7"/>
    <property type="match status" value="1"/>
</dbReference>
<comment type="similarity">
    <text evidence="3">Belongs to the GON7 family.</text>
</comment>
<evidence type="ECO:0000313" key="16">
    <source>
        <dbReference type="Proteomes" id="UP000809789"/>
    </source>
</evidence>
<evidence type="ECO:0000313" key="15">
    <source>
        <dbReference type="EMBL" id="KAG8625751.1"/>
    </source>
</evidence>
<evidence type="ECO:0000256" key="12">
    <source>
        <dbReference type="ARBA" id="ARBA00023242"/>
    </source>
</evidence>
<dbReference type="GO" id="GO:0005634">
    <property type="term" value="C:nucleus"/>
    <property type="evidence" value="ECO:0007669"/>
    <property type="project" value="UniProtKB-SubCell"/>
</dbReference>
<feature type="compositionally biased region" description="Acidic residues" evidence="14">
    <location>
        <begin position="85"/>
        <end position="100"/>
    </location>
</feature>
<keyword evidence="6" id="KW-0158">Chromosome</keyword>
<evidence type="ECO:0000256" key="11">
    <source>
        <dbReference type="ARBA" id="ARBA00023163"/>
    </source>
</evidence>
<organism evidence="15 16">
    <name type="scientific">Elsinoe batatas</name>
    <dbReference type="NCBI Taxonomy" id="2601811"/>
    <lineage>
        <taxon>Eukaryota</taxon>
        <taxon>Fungi</taxon>
        <taxon>Dikarya</taxon>
        <taxon>Ascomycota</taxon>
        <taxon>Pezizomycotina</taxon>
        <taxon>Dothideomycetes</taxon>
        <taxon>Dothideomycetidae</taxon>
        <taxon>Myriangiales</taxon>
        <taxon>Elsinoaceae</taxon>
        <taxon>Elsinoe</taxon>
    </lineage>
</organism>
<keyword evidence="9" id="KW-0805">Transcription regulation</keyword>
<dbReference type="AlphaFoldDB" id="A0A8K0KX58"/>
<evidence type="ECO:0000256" key="6">
    <source>
        <dbReference type="ARBA" id="ARBA00022454"/>
    </source>
</evidence>
<gene>
    <name evidence="15" type="ORF">KVT40_006152</name>
</gene>
<evidence type="ECO:0000256" key="10">
    <source>
        <dbReference type="ARBA" id="ARBA00023159"/>
    </source>
</evidence>
<keyword evidence="8" id="KW-0779">Telomere</keyword>
<feature type="region of interest" description="Disordered" evidence="14">
    <location>
        <begin position="1"/>
        <end position="44"/>
    </location>
</feature>
<protein>
    <recommendedName>
        <fullName evidence="5">EKC/KEOPS complex subunit GON7</fullName>
    </recommendedName>
</protein>
<evidence type="ECO:0000256" key="1">
    <source>
        <dbReference type="ARBA" id="ARBA00004123"/>
    </source>
</evidence>
<evidence type="ECO:0000256" key="3">
    <source>
        <dbReference type="ARBA" id="ARBA00008529"/>
    </source>
</evidence>
<evidence type="ECO:0000256" key="7">
    <source>
        <dbReference type="ARBA" id="ARBA00022694"/>
    </source>
</evidence>
<evidence type="ECO:0000256" key="5">
    <source>
        <dbReference type="ARBA" id="ARBA00019746"/>
    </source>
</evidence>
<proteinExistence type="inferred from homology"/>
<dbReference type="OrthoDB" id="2288868at2759"/>
<feature type="compositionally biased region" description="Polar residues" evidence="14">
    <location>
        <begin position="1"/>
        <end position="40"/>
    </location>
</feature>
<dbReference type="Proteomes" id="UP000809789">
    <property type="component" value="Unassembled WGS sequence"/>
</dbReference>
<keyword evidence="11" id="KW-0804">Transcription</keyword>
<sequence length="100" mass="10974">MSSTGDGNQLKATYVSPTGKQSFTHSLSTIDQANRSTSDKTGYLSDLRSKTSKMQDEINVLLTSKMEEDKAAQSGTGQKSKVDEDKEEEMYGEEDPEQDA</sequence>
<dbReference type="EMBL" id="JAESVG020000007">
    <property type="protein sequence ID" value="KAG8625751.1"/>
    <property type="molecule type" value="Genomic_DNA"/>
</dbReference>
<keyword evidence="10" id="KW-0010">Activator</keyword>
<keyword evidence="7" id="KW-0819">tRNA processing</keyword>
<evidence type="ECO:0000256" key="2">
    <source>
        <dbReference type="ARBA" id="ARBA00004574"/>
    </source>
</evidence>
<evidence type="ECO:0000256" key="9">
    <source>
        <dbReference type="ARBA" id="ARBA00023015"/>
    </source>
</evidence>